<name>A0ABM4CAH1_HYDVU</name>
<dbReference type="Pfam" id="PF21787">
    <property type="entry name" value="TNP-like_RNaseH_N"/>
    <property type="match status" value="1"/>
</dbReference>
<dbReference type="SUPFAM" id="SSF57716">
    <property type="entry name" value="Glucocorticoid receptor-like (DNA-binding domain)"/>
    <property type="match status" value="1"/>
</dbReference>
<keyword evidence="3" id="KW-0862">Zinc</keyword>
<evidence type="ECO:0000256" key="2">
    <source>
        <dbReference type="ARBA" id="ARBA00022771"/>
    </source>
</evidence>
<organism evidence="8 9">
    <name type="scientific">Hydra vulgaris</name>
    <name type="common">Hydra</name>
    <name type="synonym">Hydra attenuata</name>
    <dbReference type="NCBI Taxonomy" id="6087"/>
    <lineage>
        <taxon>Eukaryota</taxon>
        <taxon>Metazoa</taxon>
        <taxon>Cnidaria</taxon>
        <taxon>Hydrozoa</taxon>
        <taxon>Hydroidolina</taxon>
        <taxon>Anthoathecata</taxon>
        <taxon>Aplanulata</taxon>
        <taxon>Hydridae</taxon>
        <taxon>Hydra</taxon>
    </lineage>
</organism>
<keyword evidence="4 5" id="KW-0238">DNA-binding</keyword>
<dbReference type="PROSITE" id="PS50950">
    <property type="entry name" value="ZF_THAP"/>
    <property type="match status" value="1"/>
</dbReference>
<evidence type="ECO:0000256" key="4">
    <source>
        <dbReference type="ARBA" id="ARBA00023125"/>
    </source>
</evidence>
<protein>
    <submittedName>
        <fullName evidence="9">Uncharacterized protein LOC136083195</fullName>
    </submittedName>
</protein>
<dbReference type="Pfam" id="PF21788">
    <property type="entry name" value="TNP-like_GBD"/>
    <property type="match status" value="1"/>
</dbReference>
<keyword evidence="8" id="KW-1185">Reference proteome</keyword>
<keyword evidence="2 5" id="KW-0863">Zinc-finger</keyword>
<dbReference type="InterPro" id="IPR048366">
    <property type="entry name" value="TNP-like_GBD"/>
</dbReference>
<accession>A0ABM4CAH1</accession>
<evidence type="ECO:0000256" key="3">
    <source>
        <dbReference type="ARBA" id="ARBA00022833"/>
    </source>
</evidence>
<gene>
    <name evidence="9" type="primary">LOC136083195</name>
</gene>
<evidence type="ECO:0000256" key="6">
    <source>
        <dbReference type="SAM" id="MobiDB-lite"/>
    </source>
</evidence>
<evidence type="ECO:0000313" key="9">
    <source>
        <dbReference type="RefSeq" id="XP_065658673.1"/>
    </source>
</evidence>
<dbReference type="RefSeq" id="XP_065658673.1">
    <property type="nucleotide sequence ID" value="XM_065802601.1"/>
</dbReference>
<dbReference type="GeneID" id="136083195"/>
<evidence type="ECO:0000313" key="8">
    <source>
        <dbReference type="Proteomes" id="UP001652625"/>
    </source>
</evidence>
<evidence type="ECO:0000256" key="1">
    <source>
        <dbReference type="ARBA" id="ARBA00022723"/>
    </source>
</evidence>
<evidence type="ECO:0000259" key="7">
    <source>
        <dbReference type="PROSITE" id="PS50950"/>
    </source>
</evidence>
<feature type="compositionally biased region" description="Basic and acidic residues" evidence="6">
    <location>
        <begin position="873"/>
        <end position="882"/>
    </location>
</feature>
<evidence type="ECO:0000256" key="5">
    <source>
        <dbReference type="PROSITE-ProRule" id="PRU00309"/>
    </source>
</evidence>
<dbReference type="InterPro" id="IPR006612">
    <property type="entry name" value="THAP_Znf"/>
</dbReference>
<dbReference type="InterPro" id="IPR048365">
    <property type="entry name" value="TNP-like_RNaseH_N"/>
</dbReference>
<dbReference type="SMART" id="SM00980">
    <property type="entry name" value="THAP"/>
    <property type="match status" value="1"/>
</dbReference>
<sequence length="882" mass="102413">MPGKNCAFPGCGVSCSRKYKGISIFQIPMRNDEFHSNWRKEIVNVLFKYRVADKELKDRVAVGKFYICERHFSSDDIELTKNKRKTLKLLAILTKNLPKKSHEKSQHPGRKHQHIVQDRASDKILNSKCYKSFLEFKNRANKLKLTDNWMVTHHEKTTSFKKFTKPFLVPTYEIIVDESLVYSCVVLGWVLQSDHYFIKQYLGSVKNVFISDLITEIENFKVCLGLTNITSSELICHYVSTEISSTGLQAGLSVHKHYLRPKNCDILCSLLSENNICSKCSNFEKKFYKQLAQKNKTSTVPAKKNAPLKSTHPNKIILALKEKRLECKELTKTIEKIKNEIVSKSIAVPSNISDEVFEIMRLDNNEVSPFMKMLWKQQQNFFSNSTSKMRYHPMIIRFCLSLAMKSASAYDELRSAKILKFPSLRTLRDYKNAIKPCVGFNTSVIDELLHKTSNLIGYQRFVCLSFDEIKIQEDLVFDKFTNELIGYVDLGDPNINYSTFPNSSALATHALIYYLRGITSDLKFSLAYFATKGVTSNQLMMTFWKAVSILELTCDLYVIAAVSDGASTNRKFYRIHKMMDGLVDNEVTYRTVNLFANDRFIWFFADAPHLIKTLRNCLYHSGLSGTFTRHMWNGNDIIWYHFKKLYNDELERSLKLIPKLTSDHFNLTSFSVMNVRLATQVLSETVSNVIESYYPAYMHKTAELCKFADKFFDCMNVRNHSECLTKRKPFLEPYKNVNDERFTWLKENFLNYLNIWKENVSKRVGDFSNDERERMFLSSQTYEGLRITSYSLIEVTKYLLNTGMPYVLSERFNQVVLEEHFGRHRSLGRRNDNPTIHQFGYQSNTLRMQRSVVPVTGNTKGAHKTKRVPSRTIVDETPLKKR</sequence>
<proteinExistence type="predicted"/>
<reference evidence="9" key="1">
    <citation type="submission" date="2025-08" db="UniProtKB">
        <authorList>
            <consortium name="RefSeq"/>
        </authorList>
    </citation>
    <scope>IDENTIFICATION</scope>
</reference>
<dbReference type="Proteomes" id="UP001652625">
    <property type="component" value="Chromosome 08"/>
</dbReference>
<keyword evidence="1" id="KW-0479">Metal-binding</keyword>
<feature type="domain" description="THAP-type" evidence="7">
    <location>
        <begin position="1"/>
        <end position="96"/>
    </location>
</feature>
<dbReference type="Pfam" id="PF05485">
    <property type="entry name" value="THAP"/>
    <property type="match status" value="1"/>
</dbReference>
<feature type="region of interest" description="Disordered" evidence="6">
    <location>
        <begin position="857"/>
        <end position="882"/>
    </location>
</feature>